<dbReference type="EMBL" id="JADWYR010000002">
    <property type="protein sequence ID" value="MBG9377829.1"/>
    <property type="molecule type" value="Genomic_DNA"/>
</dbReference>
<comment type="caution">
    <text evidence="2">The sequence shown here is derived from an EMBL/GenBank/DDBJ whole genome shotgun (WGS) entry which is preliminary data.</text>
</comment>
<proteinExistence type="predicted"/>
<reference evidence="2" key="1">
    <citation type="submission" date="2020-11" db="EMBL/GenBank/DDBJ databases">
        <title>Bacterial whole genome sequence for Panacibacter sp. DH6.</title>
        <authorList>
            <person name="Le V."/>
            <person name="Ko S."/>
            <person name="Ahn C.-Y."/>
            <person name="Oh H.-M."/>
        </authorList>
    </citation>
    <scope>NUCLEOTIDE SEQUENCE</scope>
    <source>
        <strain evidence="2">DH6</strain>
    </source>
</reference>
<organism evidence="2 3">
    <name type="scientific">Panacibacter microcysteis</name>
    <dbReference type="NCBI Taxonomy" id="2793269"/>
    <lineage>
        <taxon>Bacteria</taxon>
        <taxon>Pseudomonadati</taxon>
        <taxon>Bacteroidota</taxon>
        <taxon>Chitinophagia</taxon>
        <taxon>Chitinophagales</taxon>
        <taxon>Chitinophagaceae</taxon>
        <taxon>Panacibacter</taxon>
    </lineage>
</organism>
<evidence type="ECO:0000313" key="2">
    <source>
        <dbReference type="EMBL" id="MBG9377829.1"/>
    </source>
</evidence>
<keyword evidence="3" id="KW-1185">Reference proteome</keyword>
<evidence type="ECO:0000256" key="1">
    <source>
        <dbReference type="SAM" id="Phobius"/>
    </source>
</evidence>
<dbReference type="AlphaFoldDB" id="A0A931EB73"/>
<dbReference type="Pfam" id="PF11381">
    <property type="entry name" value="DUF3185"/>
    <property type="match status" value="1"/>
</dbReference>
<feature type="transmembrane region" description="Helical" evidence="1">
    <location>
        <begin position="20"/>
        <end position="38"/>
    </location>
</feature>
<name>A0A931EB73_9BACT</name>
<feature type="transmembrane region" description="Helical" evidence="1">
    <location>
        <begin position="63"/>
        <end position="81"/>
    </location>
</feature>
<keyword evidence="1" id="KW-0472">Membrane</keyword>
<protein>
    <submittedName>
        <fullName evidence="2">DUF3185 family protein</fullName>
    </submittedName>
</protein>
<gene>
    <name evidence="2" type="ORF">I5907_16435</name>
</gene>
<keyword evidence="1" id="KW-0812">Transmembrane</keyword>
<evidence type="ECO:0000313" key="3">
    <source>
        <dbReference type="Proteomes" id="UP000628448"/>
    </source>
</evidence>
<dbReference type="RefSeq" id="WP_196991896.1">
    <property type="nucleotide sequence ID" value="NZ_JADWYR010000002.1"/>
</dbReference>
<sequence>MWHDIYKPENTEKENTMKFLGIALIVAGVLMIFFAGPFQSSYQPISNADTLINNSGRRHTSTATTYAGGIAAICGLIVIMASRKKK</sequence>
<keyword evidence="1" id="KW-1133">Transmembrane helix</keyword>
<accession>A0A931EB73</accession>
<dbReference type="Proteomes" id="UP000628448">
    <property type="component" value="Unassembled WGS sequence"/>
</dbReference>
<dbReference type="InterPro" id="IPR021521">
    <property type="entry name" value="DUF3185"/>
</dbReference>